<dbReference type="Proteomes" id="UP000824267">
    <property type="component" value="Unassembled WGS sequence"/>
</dbReference>
<evidence type="ECO:0000313" key="3">
    <source>
        <dbReference type="Proteomes" id="UP000824267"/>
    </source>
</evidence>
<evidence type="ECO:0000313" key="2">
    <source>
        <dbReference type="EMBL" id="HIW88046.1"/>
    </source>
</evidence>
<keyword evidence="1" id="KW-0732">Signal</keyword>
<organism evidence="2 3">
    <name type="scientific">Candidatus Onthomorpha intestinigallinarum</name>
    <dbReference type="NCBI Taxonomy" id="2840880"/>
    <lineage>
        <taxon>Bacteria</taxon>
        <taxon>Pseudomonadati</taxon>
        <taxon>Bacteroidota</taxon>
        <taxon>Bacteroidia</taxon>
        <taxon>Bacteroidales</taxon>
        <taxon>Candidatus Onthomorpha</taxon>
    </lineage>
</organism>
<dbReference type="EMBL" id="DXGG01000226">
    <property type="protein sequence ID" value="HIW88046.1"/>
    <property type="molecule type" value="Genomic_DNA"/>
</dbReference>
<name>A0A9D1RK31_9BACT</name>
<reference evidence="2" key="1">
    <citation type="journal article" date="2021" name="PeerJ">
        <title>Extensive microbial diversity within the chicken gut microbiome revealed by metagenomics and culture.</title>
        <authorList>
            <person name="Gilroy R."/>
            <person name="Ravi A."/>
            <person name="Getino M."/>
            <person name="Pursley I."/>
            <person name="Horton D.L."/>
            <person name="Alikhan N.F."/>
            <person name="Baker D."/>
            <person name="Gharbi K."/>
            <person name="Hall N."/>
            <person name="Watson M."/>
            <person name="Adriaenssens E.M."/>
            <person name="Foster-Nyarko E."/>
            <person name="Jarju S."/>
            <person name="Secka A."/>
            <person name="Antonio M."/>
            <person name="Oren A."/>
            <person name="Chaudhuri R.R."/>
            <person name="La Ragione R."/>
            <person name="Hildebrand F."/>
            <person name="Pallen M.J."/>
        </authorList>
    </citation>
    <scope>NUCLEOTIDE SEQUENCE</scope>
    <source>
        <strain evidence="2">Gambia16-930</strain>
    </source>
</reference>
<gene>
    <name evidence="2" type="ORF">IAC47_07250</name>
</gene>
<sequence length="238" mass="28358">MNLTVKYVCFLFVFIPFAAFSQEVDEIDSVFSDNYGYHDEVGLDSGQVYEMSEETMEMQDESDEAREEVLFAEDLIAYVRYLMEIDSLVVRFAKYEGDSQITDYFGNVESLQGLERRFDVIEQNAKDTFFYCEEVVYNQNKAWDYIYERLYNNDGNLIYFARRYNTYNSGCAEVAFERSEYFWNKEGKLIKKTYEIYDSNNQPLEEQDCIMDREFYDKIMDKNTFLSVYPLPLNNNPE</sequence>
<accession>A0A9D1RK31</accession>
<reference evidence="2" key="2">
    <citation type="submission" date="2021-04" db="EMBL/GenBank/DDBJ databases">
        <authorList>
            <person name="Gilroy R."/>
        </authorList>
    </citation>
    <scope>NUCLEOTIDE SEQUENCE</scope>
    <source>
        <strain evidence="2">Gambia16-930</strain>
    </source>
</reference>
<feature type="chain" id="PRO_5038495862" evidence="1">
    <location>
        <begin position="22"/>
        <end position="238"/>
    </location>
</feature>
<evidence type="ECO:0000256" key="1">
    <source>
        <dbReference type="SAM" id="SignalP"/>
    </source>
</evidence>
<feature type="signal peptide" evidence="1">
    <location>
        <begin position="1"/>
        <end position="21"/>
    </location>
</feature>
<dbReference type="AlphaFoldDB" id="A0A9D1RK31"/>
<comment type="caution">
    <text evidence="2">The sequence shown here is derived from an EMBL/GenBank/DDBJ whole genome shotgun (WGS) entry which is preliminary data.</text>
</comment>
<protein>
    <submittedName>
        <fullName evidence="2">Uncharacterized protein</fullName>
    </submittedName>
</protein>
<proteinExistence type="predicted"/>